<dbReference type="Gene3D" id="3.50.70.20">
    <property type="entry name" value="Cytochrome P460"/>
    <property type="match status" value="1"/>
</dbReference>
<dbReference type="EMBL" id="UINC01029607">
    <property type="protein sequence ID" value="SVB12599.1"/>
    <property type="molecule type" value="Genomic_DNA"/>
</dbReference>
<evidence type="ECO:0000259" key="1">
    <source>
        <dbReference type="Pfam" id="PF16694"/>
    </source>
</evidence>
<dbReference type="InterPro" id="IPR032033">
    <property type="entry name" value="Cytochrome_P460"/>
</dbReference>
<sequence>MAETKEVTKPRDYRWRLPLLLCWPLCSFLITGCRASEEQQTLSDGPRYLNGTSLVRPIDYREWPFVGSALGLTYEDETASSDAPPNFTNVFVNPSSHRGFMETGVWPSGTVFILELRRSQTDAAPNKGGQFQGDLLSLEAEVKDARFSDGWAFFNFGRGTELAEVAAPLSGAAAASCVQCHTNETAVERTFVQFYPTLLQVARQKGTLKPGF</sequence>
<dbReference type="InterPro" id="IPR038142">
    <property type="entry name" value="Cytochrome_P460_sp"/>
</dbReference>
<proteinExistence type="predicted"/>
<feature type="domain" description="Cytochrome P460" evidence="1">
    <location>
        <begin position="57"/>
        <end position="191"/>
    </location>
</feature>
<reference evidence="2" key="1">
    <citation type="submission" date="2018-05" db="EMBL/GenBank/DDBJ databases">
        <authorList>
            <person name="Lanie J.A."/>
            <person name="Ng W.-L."/>
            <person name="Kazmierczak K.M."/>
            <person name="Andrzejewski T.M."/>
            <person name="Davidsen T.M."/>
            <person name="Wayne K.J."/>
            <person name="Tettelin H."/>
            <person name="Glass J.I."/>
            <person name="Rusch D."/>
            <person name="Podicherti R."/>
            <person name="Tsui H.-C.T."/>
            <person name="Winkler M.E."/>
        </authorList>
    </citation>
    <scope>NUCLEOTIDE SEQUENCE</scope>
</reference>
<protein>
    <recommendedName>
        <fullName evidence="1">Cytochrome P460 domain-containing protein</fullName>
    </recommendedName>
</protein>
<name>A0A382BG66_9ZZZZ</name>
<gene>
    <name evidence="2" type="ORF">METZ01_LOCUS165453</name>
</gene>
<organism evidence="2">
    <name type="scientific">marine metagenome</name>
    <dbReference type="NCBI Taxonomy" id="408172"/>
    <lineage>
        <taxon>unclassified sequences</taxon>
        <taxon>metagenomes</taxon>
        <taxon>ecological metagenomes</taxon>
    </lineage>
</organism>
<dbReference type="AlphaFoldDB" id="A0A382BG66"/>
<dbReference type="Pfam" id="PF16694">
    <property type="entry name" value="Cytochrome_P460"/>
    <property type="match status" value="1"/>
</dbReference>
<dbReference type="PROSITE" id="PS51257">
    <property type="entry name" value="PROKAR_LIPOPROTEIN"/>
    <property type="match status" value="1"/>
</dbReference>
<dbReference type="CDD" id="cd20751">
    <property type="entry name" value="cyt_P460_Ne-like"/>
    <property type="match status" value="1"/>
</dbReference>
<evidence type="ECO:0000313" key="2">
    <source>
        <dbReference type="EMBL" id="SVB12599.1"/>
    </source>
</evidence>
<accession>A0A382BG66</accession>